<keyword evidence="3" id="KW-1185">Reference proteome</keyword>
<feature type="compositionally biased region" description="Basic and acidic residues" evidence="1">
    <location>
        <begin position="184"/>
        <end position="205"/>
    </location>
</feature>
<organism evidence="3 4">
    <name type="scientific">Ascaris lumbricoides</name>
    <name type="common">Giant roundworm</name>
    <dbReference type="NCBI Taxonomy" id="6252"/>
    <lineage>
        <taxon>Eukaryota</taxon>
        <taxon>Metazoa</taxon>
        <taxon>Ecdysozoa</taxon>
        <taxon>Nematoda</taxon>
        <taxon>Chromadorea</taxon>
        <taxon>Rhabditida</taxon>
        <taxon>Spirurina</taxon>
        <taxon>Ascaridomorpha</taxon>
        <taxon>Ascaridoidea</taxon>
        <taxon>Ascarididae</taxon>
        <taxon>Ascaris</taxon>
    </lineage>
</organism>
<dbReference type="Pfam" id="PF08719">
    <property type="entry name" value="NADAR"/>
    <property type="match status" value="1"/>
</dbReference>
<protein>
    <submittedName>
        <fullName evidence="4">NADAR domain-containing protein</fullName>
    </submittedName>
</protein>
<dbReference type="InterPro" id="IPR037238">
    <property type="entry name" value="YbiA-like_sf"/>
</dbReference>
<feature type="region of interest" description="Disordered" evidence="1">
    <location>
        <begin position="178"/>
        <end position="211"/>
    </location>
</feature>
<name>A0A9J2P2Z7_ASCLU</name>
<evidence type="ECO:0000313" key="3">
    <source>
        <dbReference type="Proteomes" id="UP000036681"/>
    </source>
</evidence>
<evidence type="ECO:0000313" key="4">
    <source>
        <dbReference type="WBParaSite" id="ALUE_0000409601-mRNA-1"/>
    </source>
</evidence>
<dbReference type="Proteomes" id="UP000036681">
    <property type="component" value="Unplaced"/>
</dbReference>
<sequence>MSRLHSPLARHSPRGNTRSRISSSSSSSSDSSDSSRRSWRRSWSNCDTTQTHVSQENRYEHGGYLQARPLCSAPTTPILTTEALYNIYSSPPAASVAPVKMSSQNVPLTLFFTDRYVFSNHYICPRLRIDNMQFICTEQYYMYWKASEGERLNMGMLFDMNQTLSKATAVGSSKRVSSVNFGSEEPKADESNRLEGAKIRPKSLESRFPPGHGNRQFTEGIFLAVLALRILQSLCGYQQNPELRQELFRTLSTVLVECNPRDQRWGIGLGMEEPQAVDPSQWRGLNMLGRLLTRIRDRMAVEPCYRDESNLDAVRVHAEHIQTRS</sequence>
<feature type="domain" description="NADAR" evidence="2">
    <location>
        <begin position="115"/>
        <end position="299"/>
    </location>
</feature>
<feature type="region of interest" description="Disordered" evidence="1">
    <location>
        <begin position="1"/>
        <end position="40"/>
    </location>
</feature>
<evidence type="ECO:0000259" key="2">
    <source>
        <dbReference type="Pfam" id="PF08719"/>
    </source>
</evidence>
<reference evidence="4" key="1">
    <citation type="submission" date="2023-03" db="UniProtKB">
        <authorList>
            <consortium name="WormBaseParasite"/>
        </authorList>
    </citation>
    <scope>IDENTIFICATION</scope>
</reference>
<dbReference type="InterPro" id="IPR012816">
    <property type="entry name" value="NADAR"/>
</dbReference>
<dbReference type="CDD" id="cd15457">
    <property type="entry name" value="NADAR"/>
    <property type="match status" value="1"/>
</dbReference>
<dbReference type="Gene3D" id="1.10.357.40">
    <property type="entry name" value="YbiA-like"/>
    <property type="match status" value="1"/>
</dbReference>
<dbReference type="WBParaSite" id="ALUE_0000409601-mRNA-1">
    <property type="protein sequence ID" value="ALUE_0000409601-mRNA-1"/>
    <property type="gene ID" value="ALUE_0000409601"/>
</dbReference>
<dbReference type="SUPFAM" id="SSF143990">
    <property type="entry name" value="YbiA-like"/>
    <property type="match status" value="2"/>
</dbReference>
<dbReference type="AlphaFoldDB" id="A0A9J2P2Z7"/>
<evidence type="ECO:0000256" key="1">
    <source>
        <dbReference type="SAM" id="MobiDB-lite"/>
    </source>
</evidence>
<feature type="compositionally biased region" description="Low complexity" evidence="1">
    <location>
        <begin position="18"/>
        <end position="32"/>
    </location>
</feature>
<accession>A0A9J2P2Z7</accession>
<proteinExistence type="predicted"/>